<gene>
    <name evidence="2" type="ORF">O9K51_00068</name>
</gene>
<keyword evidence="3" id="KW-1185">Reference proteome</keyword>
<feature type="signal peptide" evidence="1">
    <location>
        <begin position="1"/>
        <end position="20"/>
    </location>
</feature>
<dbReference type="PANTHER" id="PTHR42060:SF1">
    <property type="entry name" value="NHL REPEAT-CONTAINING PROTEIN"/>
    <property type="match status" value="1"/>
</dbReference>
<reference evidence="2" key="1">
    <citation type="submission" date="2023-01" db="EMBL/GenBank/DDBJ databases">
        <title>The growth and conidiation of Purpureocillium lavendulum are regulated by nitrogen source and histone H3K14 acetylation.</title>
        <authorList>
            <person name="Tang P."/>
            <person name="Han J."/>
            <person name="Zhang C."/>
            <person name="Tang P."/>
            <person name="Qi F."/>
            <person name="Zhang K."/>
            <person name="Liang L."/>
        </authorList>
    </citation>
    <scope>NUCLEOTIDE SEQUENCE</scope>
    <source>
        <strain evidence="2">YMF1.00683</strain>
    </source>
</reference>
<dbReference type="EMBL" id="JAQHRD010000001">
    <property type="protein sequence ID" value="KAJ6445309.1"/>
    <property type="molecule type" value="Genomic_DNA"/>
</dbReference>
<keyword evidence="1" id="KW-0732">Signal</keyword>
<dbReference type="Proteomes" id="UP001163105">
    <property type="component" value="Unassembled WGS sequence"/>
</dbReference>
<dbReference type="InterPro" id="IPR011042">
    <property type="entry name" value="6-blade_b-propeller_TolB-like"/>
</dbReference>
<dbReference type="InterPro" id="IPR052998">
    <property type="entry name" value="Hetero-Diels-Alderase-like"/>
</dbReference>
<dbReference type="SUPFAM" id="SSF63829">
    <property type="entry name" value="Calcium-dependent phosphotriesterase"/>
    <property type="match status" value="1"/>
</dbReference>
<proteinExistence type="predicted"/>
<dbReference type="AlphaFoldDB" id="A0AB34G2E0"/>
<dbReference type="PANTHER" id="PTHR42060">
    <property type="entry name" value="NHL REPEAT-CONTAINING PROTEIN-RELATED"/>
    <property type="match status" value="1"/>
</dbReference>
<comment type="caution">
    <text evidence="2">The sequence shown here is derived from an EMBL/GenBank/DDBJ whole genome shotgun (WGS) entry which is preliminary data.</text>
</comment>
<protein>
    <submittedName>
        <fullName evidence="2">Quinoprotein amine dehydrogenase beta chain-like protein</fullName>
    </submittedName>
</protein>
<accession>A0AB34G2E0</accession>
<evidence type="ECO:0000256" key="1">
    <source>
        <dbReference type="SAM" id="SignalP"/>
    </source>
</evidence>
<organism evidence="2 3">
    <name type="scientific">Purpureocillium lavendulum</name>
    <dbReference type="NCBI Taxonomy" id="1247861"/>
    <lineage>
        <taxon>Eukaryota</taxon>
        <taxon>Fungi</taxon>
        <taxon>Dikarya</taxon>
        <taxon>Ascomycota</taxon>
        <taxon>Pezizomycotina</taxon>
        <taxon>Sordariomycetes</taxon>
        <taxon>Hypocreomycetidae</taxon>
        <taxon>Hypocreales</taxon>
        <taxon>Ophiocordycipitaceae</taxon>
        <taxon>Purpureocillium</taxon>
    </lineage>
</organism>
<sequence length="332" mass="35337">MRSLILAVAPFLAAAASVRSVTEERDPFCPKPVETRVVYQFPNSTWAENLAVRTNGNILVNILSEPAIYEVNPYKKPPTATLVHRFDEYSSLFGIAEVAADVFAVAMGNFSLMAPAKPGSWAVWKVDMNGAEAEVSKVAGIVEAELLNGMTVLDKHSQTVLVGDSALGAVFRVDTRTGKYQLTIQDDKFKPPPNSRGLGVNGVRYTKPYLYYTNTFGQVLGRVPVDCNTGKATGAIEEINGDVGYDLDDFARDKRGNTYIGAGFTNDIVCVGSNGTAVSVAGGPGQTTILGPTAMVWGQTKVDKNTLYLSTSGDKGSNNGLGGAIVALVMPQ</sequence>
<name>A0AB34G2E0_9HYPO</name>
<feature type="chain" id="PRO_5044191621" evidence="1">
    <location>
        <begin position="21"/>
        <end position="332"/>
    </location>
</feature>
<dbReference type="Gene3D" id="2.120.10.30">
    <property type="entry name" value="TolB, C-terminal domain"/>
    <property type="match status" value="1"/>
</dbReference>
<evidence type="ECO:0000313" key="2">
    <source>
        <dbReference type="EMBL" id="KAJ6445309.1"/>
    </source>
</evidence>
<evidence type="ECO:0000313" key="3">
    <source>
        <dbReference type="Proteomes" id="UP001163105"/>
    </source>
</evidence>